<dbReference type="InterPro" id="IPR003609">
    <property type="entry name" value="Pan_app"/>
</dbReference>
<reference evidence="5" key="1">
    <citation type="submission" date="2021-02" db="EMBL/GenBank/DDBJ databases">
        <authorList>
            <person name="Nowell W R."/>
        </authorList>
    </citation>
    <scope>NUCLEOTIDE SEQUENCE</scope>
</reference>
<keyword evidence="2" id="KW-1015">Disulfide bond</keyword>
<feature type="domain" description="Apple" evidence="4">
    <location>
        <begin position="114"/>
        <end position="179"/>
    </location>
</feature>
<organism evidence="5 7">
    <name type="scientific">Adineta steineri</name>
    <dbReference type="NCBI Taxonomy" id="433720"/>
    <lineage>
        <taxon>Eukaryota</taxon>
        <taxon>Metazoa</taxon>
        <taxon>Spiralia</taxon>
        <taxon>Gnathifera</taxon>
        <taxon>Rotifera</taxon>
        <taxon>Eurotatoria</taxon>
        <taxon>Bdelloidea</taxon>
        <taxon>Adinetida</taxon>
        <taxon>Adinetidae</taxon>
        <taxon>Adineta</taxon>
    </lineage>
</organism>
<feature type="chain" id="PRO_5036226250" description="Apple domain-containing protein" evidence="3">
    <location>
        <begin position="20"/>
        <end position="440"/>
    </location>
</feature>
<dbReference type="Proteomes" id="UP000663868">
    <property type="component" value="Unassembled WGS sequence"/>
</dbReference>
<evidence type="ECO:0000256" key="3">
    <source>
        <dbReference type="SAM" id="SignalP"/>
    </source>
</evidence>
<dbReference type="InterPro" id="IPR053183">
    <property type="entry name" value="ASL1"/>
</dbReference>
<evidence type="ECO:0000313" key="7">
    <source>
        <dbReference type="Proteomes" id="UP000663860"/>
    </source>
</evidence>
<accession>A0A814VPI7</accession>
<dbReference type="InterPro" id="IPR017853">
    <property type="entry name" value="GH"/>
</dbReference>
<keyword evidence="3" id="KW-0732">Signal</keyword>
<dbReference type="SMART" id="SM00223">
    <property type="entry name" value="APPLE"/>
    <property type="match status" value="2"/>
</dbReference>
<name>A0A814VPI7_9BILA</name>
<evidence type="ECO:0000256" key="2">
    <source>
        <dbReference type="ARBA" id="ARBA00023157"/>
    </source>
</evidence>
<dbReference type="SUPFAM" id="SSF51445">
    <property type="entry name" value="(Trans)glycosidases"/>
    <property type="match status" value="1"/>
</dbReference>
<evidence type="ECO:0000256" key="1">
    <source>
        <dbReference type="ARBA" id="ARBA00022737"/>
    </source>
</evidence>
<dbReference type="Proteomes" id="UP000663860">
    <property type="component" value="Unassembled WGS sequence"/>
</dbReference>
<evidence type="ECO:0000259" key="4">
    <source>
        <dbReference type="SMART" id="SM00223"/>
    </source>
</evidence>
<dbReference type="GO" id="GO:0005576">
    <property type="term" value="C:extracellular region"/>
    <property type="evidence" value="ECO:0007669"/>
    <property type="project" value="InterPro"/>
</dbReference>
<dbReference type="AlphaFoldDB" id="A0A814VPI7"/>
<feature type="domain" description="Apple" evidence="4">
    <location>
        <begin position="30"/>
        <end position="100"/>
    </location>
</feature>
<dbReference type="Pfam" id="PF14295">
    <property type="entry name" value="PAN_4"/>
    <property type="match status" value="2"/>
</dbReference>
<feature type="signal peptide" evidence="3">
    <location>
        <begin position="1"/>
        <end position="19"/>
    </location>
</feature>
<dbReference type="InterPro" id="IPR000177">
    <property type="entry name" value="Apple"/>
</dbReference>
<dbReference type="Gene3D" id="3.50.4.10">
    <property type="entry name" value="Hepatocyte Growth Factor"/>
    <property type="match status" value="2"/>
</dbReference>
<proteinExistence type="predicted"/>
<dbReference type="EMBL" id="CAJNOE010000391">
    <property type="protein sequence ID" value="CAF1190554.1"/>
    <property type="molecule type" value="Genomic_DNA"/>
</dbReference>
<dbReference type="GO" id="GO:0006508">
    <property type="term" value="P:proteolysis"/>
    <property type="evidence" value="ECO:0007669"/>
    <property type="project" value="InterPro"/>
</dbReference>
<keyword evidence="1" id="KW-0677">Repeat</keyword>
<dbReference type="EMBL" id="CAJOBB010000775">
    <property type="protein sequence ID" value="CAF3748887.1"/>
    <property type="molecule type" value="Genomic_DNA"/>
</dbReference>
<protein>
    <recommendedName>
        <fullName evidence="4">Apple domain-containing protein</fullName>
    </recommendedName>
</protein>
<evidence type="ECO:0000313" key="6">
    <source>
        <dbReference type="EMBL" id="CAF3748887.1"/>
    </source>
</evidence>
<dbReference type="GO" id="GO:0071966">
    <property type="term" value="P:fungal-type cell wall polysaccharide metabolic process"/>
    <property type="evidence" value="ECO:0007669"/>
    <property type="project" value="TreeGrafter"/>
</dbReference>
<dbReference type="Gene3D" id="3.20.20.80">
    <property type="entry name" value="Glycosidases"/>
    <property type="match status" value="1"/>
</dbReference>
<evidence type="ECO:0000313" key="5">
    <source>
        <dbReference type="EMBL" id="CAF1190554.1"/>
    </source>
</evidence>
<gene>
    <name evidence="5" type="ORF">IZO911_LOCUS28011</name>
    <name evidence="6" type="ORF">KXQ929_LOCUS14117</name>
</gene>
<sequence>MIFIAVLIINILSFDLFKCDINWNGNDWAHNCEFKENDLSNARVPADQCGGKCAATPECTHFTWTNYESGTCWMKKGSASKSDAYESYGQQKVCGVVKNEGGGHGINWNGNNWALNCGFKGNDLSNVQVPADQCGGKCAVTAGCTHFTWTNYQGGTCWMKQGWVSKTDAFSTGDQTVVCGIQPNSVEPTASPSSSTRKRGIAWPMENKQDSPNVFSGGKISWIYNWSPYKTDVAGMEFVPMLWSTNRGHDGNTFLSQAKGARVVLGFNEPERGEQASLDPAVAARAWKQYIEPLSADGTRLGSPAIASTNEGLNWMQQFLSELDRLGGRIDFLTLHWYGRGSDNFINWITAARQRFGNKYPVWVTEFACTSWNPSQPVSQQEVNDFMTQSIAKLDSLNWVERYAWFGAQRHLDAALGSTNCLIGSDGQLSELGRKYVHEL</sequence>
<dbReference type="Pfam" id="PF11790">
    <property type="entry name" value="Glyco_hydro_cc"/>
    <property type="match status" value="1"/>
</dbReference>
<dbReference type="InterPro" id="IPR024655">
    <property type="entry name" value="Asl1_glyco_hydro_catalytic"/>
</dbReference>
<dbReference type="PANTHER" id="PTHR34154">
    <property type="entry name" value="ALKALI-SENSITIVE LINKAGE PROTEIN 1"/>
    <property type="match status" value="1"/>
</dbReference>
<dbReference type="CDD" id="cd01100">
    <property type="entry name" value="APPLE_Factor_XI_like"/>
    <property type="match status" value="1"/>
</dbReference>
<comment type="caution">
    <text evidence="5">The sequence shown here is derived from an EMBL/GenBank/DDBJ whole genome shotgun (WGS) entry which is preliminary data.</text>
</comment>
<dbReference type="PANTHER" id="PTHR34154:SF3">
    <property type="entry name" value="ALKALI-SENSITIVE LINKAGE PROTEIN 1"/>
    <property type="match status" value="1"/>
</dbReference>